<evidence type="ECO:0000313" key="1">
    <source>
        <dbReference type="EMBL" id="KAJ0079715.1"/>
    </source>
</evidence>
<sequence>MDSIESCSRFDSLDEVPSDRVESLVEDEGYESLCEEDYSMCMQHEAGHFLVGYLLGVLPKGYEVPGTEALRQDEFAAGRVKFVGFEFLKEVSFKLSWISRLSMPCRFIFQRMLKTDIGQVSNRILNNFSCIILGGLVAAHLVFGYSKGHHSDIDKLERVFKWLGYRKSEAISQVKWAALNTLLISHRNSEARSRLAKAMATGRSVSLCIETIENAIHGKEI</sequence>
<dbReference type="EMBL" id="CM047909">
    <property type="protein sequence ID" value="KAJ0079715.1"/>
    <property type="molecule type" value="Genomic_DNA"/>
</dbReference>
<comment type="caution">
    <text evidence="1">The sequence shown here is derived from an EMBL/GenBank/DDBJ whole genome shotgun (WGS) entry which is preliminary data.</text>
</comment>
<gene>
    <name evidence="1" type="ORF">Patl1_22717</name>
</gene>
<reference evidence="2" key="1">
    <citation type="journal article" date="2023" name="G3 (Bethesda)">
        <title>Genome assembly and association tests identify interacting loci associated with vigor, precocity, and sex in interspecific pistachio rootstocks.</title>
        <authorList>
            <person name="Palmer W."/>
            <person name="Jacygrad E."/>
            <person name="Sagayaradj S."/>
            <person name="Cavanaugh K."/>
            <person name="Han R."/>
            <person name="Bertier L."/>
            <person name="Beede B."/>
            <person name="Kafkas S."/>
            <person name="Golino D."/>
            <person name="Preece J."/>
            <person name="Michelmore R."/>
        </authorList>
    </citation>
    <scope>NUCLEOTIDE SEQUENCE [LARGE SCALE GENOMIC DNA]</scope>
</reference>
<keyword evidence="2" id="KW-1185">Reference proteome</keyword>
<accession>A0ACC0ZWY1</accession>
<proteinExistence type="predicted"/>
<organism evidence="1 2">
    <name type="scientific">Pistacia atlantica</name>
    <dbReference type="NCBI Taxonomy" id="434234"/>
    <lineage>
        <taxon>Eukaryota</taxon>
        <taxon>Viridiplantae</taxon>
        <taxon>Streptophyta</taxon>
        <taxon>Embryophyta</taxon>
        <taxon>Tracheophyta</taxon>
        <taxon>Spermatophyta</taxon>
        <taxon>Magnoliopsida</taxon>
        <taxon>eudicotyledons</taxon>
        <taxon>Gunneridae</taxon>
        <taxon>Pentapetalae</taxon>
        <taxon>rosids</taxon>
        <taxon>malvids</taxon>
        <taxon>Sapindales</taxon>
        <taxon>Anacardiaceae</taxon>
        <taxon>Pistacia</taxon>
    </lineage>
</organism>
<name>A0ACC0ZWY1_9ROSI</name>
<dbReference type="Proteomes" id="UP001164250">
    <property type="component" value="Chromosome 13"/>
</dbReference>
<protein>
    <submittedName>
        <fullName evidence="1">Uncharacterized protein</fullName>
    </submittedName>
</protein>
<evidence type="ECO:0000313" key="2">
    <source>
        <dbReference type="Proteomes" id="UP001164250"/>
    </source>
</evidence>